<dbReference type="FunFam" id="1.25.40.10:FF:000125">
    <property type="entry name" value="Pentatricopeptide repeat-containing protein"/>
    <property type="match status" value="1"/>
</dbReference>
<evidence type="ECO:0000313" key="4">
    <source>
        <dbReference type="Proteomes" id="UP000004994"/>
    </source>
</evidence>
<dbReference type="FunFam" id="1.25.40.10:FF:000927">
    <property type="entry name" value="Pentatricopeptide repeat-containing protein"/>
    <property type="match status" value="1"/>
</dbReference>
<organism evidence="3">
    <name type="scientific">Solanum lycopersicum</name>
    <name type="common">Tomato</name>
    <name type="synonym">Lycopersicon esculentum</name>
    <dbReference type="NCBI Taxonomy" id="4081"/>
    <lineage>
        <taxon>Eukaryota</taxon>
        <taxon>Viridiplantae</taxon>
        <taxon>Streptophyta</taxon>
        <taxon>Embryophyta</taxon>
        <taxon>Tracheophyta</taxon>
        <taxon>Spermatophyta</taxon>
        <taxon>Magnoliopsida</taxon>
        <taxon>eudicotyledons</taxon>
        <taxon>Gunneridae</taxon>
        <taxon>Pentapetalae</taxon>
        <taxon>asterids</taxon>
        <taxon>lamiids</taxon>
        <taxon>Solanales</taxon>
        <taxon>Solanaceae</taxon>
        <taxon>Solanoideae</taxon>
        <taxon>Solaneae</taxon>
        <taxon>Solanum</taxon>
        <taxon>Solanum subgen. Lycopersicon</taxon>
    </lineage>
</organism>
<feature type="repeat" description="PPR" evidence="2">
    <location>
        <begin position="226"/>
        <end position="260"/>
    </location>
</feature>
<dbReference type="PROSITE" id="PS51375">
    <property type="entry name" value="PPR"/>
    <property type="match status" value="4"/>
</dbReference>
<evidence type="ECO:0000313" key="3">
    <source>
        <dbReference type="EnsemblPlants" id="Solyc08g077320.2.1"/>
    </source>
</evidence>
<dbReference type="PANTHER" id="PTHR47926">
    <property type="entry name" value="PENTATRICOPEPTIDE REPEAT-CONTAINING PROTEIN"/>
    <property type="match status" value="1"/>
</dbReference>
<name>A0A3Q7HS76_SOLLC</name>
<feature type="repeat" description="PPR" evidence="2">
    <location>
        <begin position="124"/>
        <end position="159"/>
    </location>
</feature>
<dbReference type="Pfam" id="PF13041">
    <property type="entry name" value="PPR_2"/>
    <property type="match status" value="2"/>
</dbReference>
<keyword evidence="1" id="KW-0677">Repeat</keyword>
<feature type="repeat" description="PPR" evidence="2">
    <location>
        <begin position="422"/>
        <end position="456"/>
    </location>
</feature>
<reference evidence="3" key="2">
    <citation type="submission" date="2019-01" db="UniProtKB">
        <authorList>
            <consortium name="EnsemblPlants"/>
        </authorList>
    </citation>
    <scope>IDENTIFICATION</scope>
    <source>
        <strain evidence="3">cv. Heinz 1706</strain>
    </source>
</reference>
<sequence length="841" mass="94792">MAVRFKHMKQYVSLSSEYVNKFIKTQINLSKPTPKLWSDHDDVQSFDPYNNGVHSTLTLSHPILRILDSCTPKLRQFNQVHAQLIVSGIFQHPLAAGRVMMKLCSSQSTFPHAVKIFENLEYPDAFICNTVMKCYVNFDDPEKGLVFYSDQMVKNGIFQNHYTFPILVKACADLGRVREGEMVHANVVKCGFELDLYTRNVLIHMYSVCCRIHDARKVFDLSSDSDLVTWNTMIDGYVKNGEVNLARYVFDVMPERDVFSWNSMLSGYVGIGDMEAAKLLFQEMPLRDTVSWNCLLDGYSRSGNVVAAHALFDQMENRNVVSWTTLMALYVRLKDYTGCLGLFDIMMQGRDIQPNEAILMSVLTACAHLGRLDRGKWIHSYIRYSGRIKPDMLLSTALLTMYAKCGEMDLAKEVFAGMPEKSVVSWNSMIMGYGTHGYGEEALETFLEMEKSGVRPNGATFICVLSACTHSGMVLEGWWYFDVMTRVYRIEPKVEHYGCMIDLLGRAGLMRDSEDLIKNMPMDSGPALWGALLSACKTHSNLELGEIVAKRLIERDPEDIGSYVLLSNIYAAQERWDDVEQVRKIMVVKGIRKEAGSSLVQFANSDMSCYPENISVHKRIMMSSMLSEMEAQIKCQSETLKKKPLVDNLHIAVKSQSWQERHLNKLSTLKISYFGFLFSIISQKILQFEIDAVQEDYGLKVKFKSNSNRVLCVYASACIPESYVSPAFQFSGSTHVSSSSSTLNSILICRGPLGGEVVVHTAPRVLSSSLHTKFCVCILKRRCMRPCSMEKLANCLLSSDAAETSPPLIVAPKVPNPQLPAACNQTEEWAARERVKQSGHV</sequence>
<dbReference type="Pfam" id="PF01535">
    <property type="entry name" value="PPR"/>
    <property type="match status" value="4"/>
</dbReference>
<dbReference type="InterPro" id="IPR011990">
    <property type="entry name" value="TPR-like_helical_dom_sf"/>
</dbReference>
<dbReference type="EnsemblPlants" id="Solyc08g077320.2.1">
    <property type="protein sequence ID" value="Solyc08g077320.2.1"/>
    <property type="gene ID" value="Solyc08g077320.2"/>
</dbReference>
<dbReference type="PaxDb" id="4081-Solyc08g077320.1.1"/>
<evidence type="ECO:0000256" key="2">
    <source>
        <dbReference type="PROSITE-ProRule" id="PRU00708"/>
    </source>
</evidence>
<dbReference type="InterPro" id="IPR002885">
    <property type="entry name" value="PPR_rpt"/>
</dbReference>
<keyword evidence="4" id="KW-1185">Reference proteome</keyword>
<dbReference type="Gramene" id="Solyc08g077320.2.1">
    <property type="protein sequence ID" value="Solyc08g077320.2.1"/>
    <property type="gene ID" value="Solyc08g077320.2"/>
</dbReference>
<dbReference type="OMA" id="MMKRDGA"/>
<dbReference type="AlphaFoldDB" id="A0A3Q7HS76"/>
<dbReference type="PANTHER" id="PTHR47926:SF485">
    <property type="entry name" value="REPEAT-LIKE SUPERFAMILY PROTEIN, PUTATIVE-RELATED"/>
    <property type="match status" value="1"/>
</dbReference>
<dbReference type="GO" id="GO:0009451">
    <property type="term" value="P:RNA modification"/>
    <property type="evidence" value="ECO:0007669"/>
    <property type="project" value="InterPro"/>
</dbReference>
<evidence type="ECO:0000256" key="1">
    <source>
        <dbReference type="ARBA" id="ARBA00022737"/>
    </source>
</evidence>
<dbReference type="InterPro" id="IPR046848">
    <property type="entry name" value="E_motif"/>
</dbReference>
<dbReference type="GO" id="GO:0003723">
    <property type="term" value="F:RNA binding"/>
    <property type="evidence" value="ECO:0007669"/>
    <property type="project" value="InterPro"/>
</dbReference>
<dbReference type="GO" id="GO:0048731">
    <property type="term" value="P:system development"/>
    <property type="evidence" value="ECO:0007669"/>
    <property type="project" value="UniProtKB-ARBA"/>
</dbReference>
<dbReference type="Gene3D" id="1.25.40.10">
    <property type="entry name" value="Tetratricopeptide repeat domain"/>
    <property type="match status" value="4"/>
</dbReference>
<dbReference type="InterPro" id="IPR046960">
    <property type="entry name" value="PPR_At4g14850-like_plant"/>
</dbReference>
<dbReference type="Proteomes" id="UP000004994">
    <property type="component" value="Chromosome 8"/>
</dbReference>
<dbReference type="FunFam" id="1.25.40.10:FF:000470">
    <property type="entry name" value="Pentatricopeptide repeat-containing protein At5g66520"/>
    <property type="match status" value="1"/>
</dbReference>
<evidence type="ECO:0008006" key="5">
    <source>
        <dbReference type="Google" id="ProtNLM"/>
    </source>
</evidence>
<dbReference type="InParanoid" id="A0A3Q7HS76"/>
<protein>
    <recommendedName>
        <fullName evidence="5">Pentatricopeptide repeat-containing protein</fullName>
    </recommendedName>
</protein>
<proteinExistence type="predicted"/>
<feature type="repeat" description="PPR" evidence="2">
    <location>
        <begin position="288"/>
        <end position="322"/>
    </location>
</feature>
<dbReference type="Pfam" id="PF20431">
    <property type="entry name" value="E_motif"/>
    <property type="match status" value="1"/>
</dbReference>
<reference evidence="3" key="1">
    <citation type="journal article" date="2012" name="Nature">
        <title>The tomato genome sequence provides insights into fleshy fruit evolution.</title>
        <authorList>
            <consortium name="Tomato Genome Consortium"/>
        </authorList>
    </citation>
    <scope>NUCLEOTIDE SEQUENCE [LARGE SCALE GENOMIC DNA]</scope>
    <source>
        <strain evidence="3">cv. Heinz 1706</strain>
    </source>
</reference>
<dbReference type="NCBIfam" id="TIGR00756">
    <property type="entry name" value="PPR"/>
    <property type="match status" value="6"/>
</dbReference>
<accession>A0A3Q7HS76</accession>